<organism evidence="1 2">
    <name type="scientific">Cladobotryum mycophilum</name>
    <dbReference type="NCBI Taxonomy" id="491253"/>
    <lineage>
        <taxon>Eukaryota</taxon>
        <taxon>Fungi</taxon>
        <taxon>Dikarya</taxon>
        <taxon>Ascomycota</taxon>
        <taxon>Pezizomycotina</taxon>
        <taxon>Sordariomycetes</taxon>
        <taxon>Hypocreomycetidae</taxon>
        <taxon>Hypocreales</taxon>
        <taxon>Hypocreaceae</taxon>
        <taxon>Cladobotryum</taxon>
    </lineage>
</organism>
<dbReference type="EMBL" id="JAVFKD010000002">
    <property type="protein sequence ID" value="KAK5996430.1"/>
    <property type="molecule type" value="Genomic_DNA"/>
</dbReference>
<evidence type="ECO:0000313" key="1">
    <source>
        <dbReference type="EMBL" id="KAK5996430.1"/>
    </source>
</evidence>
<reference evidence="1 2" key="1">
    <citation type="submission" date="2024-01" db="EMBL/GenBank/DDBJ databases">
        <title>Complete genome of Cladobotryum mycophilum ATHUM6906.</title>
        <authorList>
            <person name="Christinaki A.C."/>
            <person name="Myridakis A.I."/>
            <person name="Kouvelis V.N."/>
        </authorList>
    </citation>
    <scope>NUCLEOTIDE SEQUENCE [LARGE SCALE GENOMIC DNA]</scope>
    <source>
        <strain evidence="1 2">ATHUM6906</strain>
    </source>
</reference>
<gene>
    <name evidence="1" type="ORF">PT974_01764</name>
</gene>
<comment type="caution">
    <text evidence="1">The sequence shown here is derived from an EMBL/GenBank/DDBJ whole genome shotgun (WGS) entry which is preliminary data.</text>
</comment>
<protein>
    <submittedName>
        <fullName evidence="1">Uncharacterized protein</fullName>
    </submittedName>
</protein>
<proteinExistence type="predicted"/>
<accession>A0ABR0SW66</accession>
<evidence type="ECO:0000313" key="2">
    <source>
        <dbReference type="Proteomes" id="UP001338125"/>
    </source>
</evidence>
<name>A0ABR0SW66_9HYPO</name>
<dbReference type="Proteomes" id="UP001338125">
    <property type="component" value="Unassembled WGS sequence"/>
</dbReference>
<sequence length="70" mass="7386">MPAAQIFRSGADHMGAEDQVRSPVFPCIIATLAGPSCRCKCETVLQEESHGACFDSSVGVAADFVNRSRG</sequence>
<keyword evidence="2" id="KW-1185">Reference proteome</keyword>